<evidence type="ECO:0000256" key="2">
    <source>
        <dbReference type="ARBA" id="ARBA00005581"/>
    </source>
</evidence>
<keyword evidence="8" id="KW-1185">Reference proteome</keyword>
<evidence type="ECO:0000256" key="3">
    <source>
        <dbReference type="ARBA" id="ARBA00022471"/>
    </source>
</evidence>
<proteinExistence type="inferred from homology"/>
<name>A0A2P6Q1N2_ROSCH</name>
<dbReference type="OMA" id="TWSFEFR"/>
<dbReference type="AlphaFoldDB" id="A0A2P6Q1N2"/>
<evidence type="ECO:0000256" key="1">
    <source>
        <dbReference type="ARBA" id="ARBA00004613"/>
    </source>
</evidence>
<keyword evidence="5 6" id="KW-0732">Signal</keyword>
<feature type="signal peptide" evidence="6">
    <location>
        <begin position="1"/>
        <end position="26"/>
    </location>
</feature>
<dbReference type="PANTHER" id="PTHR31232:SF43">
    <property type="entry name" value="S-PROTEIN HOMOLOG 29-RELATED"/>
    <property type="match status" value="1"/>
</dbReference>
<dbReference type="Gramene" id="PRQ28108">
    <property type="protein sequence ID" value="PRQ28108"/>
    <property type="gene ID" value="RchiOBHm_Chr6g0312461"/>
</dbReference>
<comment type="subcellular location">
    <subcellularLocation>
        <location evidence="1 6">Secreted</location>
    </subcellularLocation>
</comment>
<evidence type="ECO:0000313" key="7">
    <source>
        <dbReference type="EMBL" id="PRQ28108.1"/>
    </source>
</evidence>
<dbReference type="InterPro" id="IPR010264">
    <property type="entry name" value="Self-incomp_S1"/>
</dbReference>
<evidence type="ECO:0000256" key="6">
    <source>
        <dbReference type="RuleBase" id="RU367044"/>
    </source>
</evidence>
<protein>
    <recommendedName>
        <fullName evidence="6">S-protein homolog</fullName>
    </recommendedName>
</protein>
<gene>
    <name evidence="7" type="ORF">RchiOBHm_Chr6g0312461</name>
</gene>
<dbReference type="EMBL" id="PDCK01000044">
    <property type="protein sequence ID" value="PRQ28108.1"/>
    <property type="molecule type" value="Genomic_DNA"/>
</dbReference>
<reference evidence="7 8" key="1">
    <citation type="journal article" date="2018" name="Nat. Genet.">
        <title>The Rosa genome provides new insights in the design of modern roses.</title>
        <authorList>
            <person name="Bendahmane M."/>
        </authorList>
    </citation>
    <scope>NUCLEOTIDE SEQUENCE [LARGE SCALE GENOMIC DNA]</scope>
    <source>
        <strain evidence="8">cv. Old Blush</strain>
    </source>
</reference>
<organism evidence="7 8">
    <name type="scientific">Rosa chinensis</name>
    <name type="common">China rose</name>
    <dbReference type="NCBI Taxonomy" id="74649"/>
    <lineage>
        <taxon>Eukaryota</taxon>
        <taxon>Viridiplantae</taxon>
        <taxon>Streptophyta</taxon>
        <taxon>Embryophyta</taxon>
        <taxon>Tracheophyta</taxon>
        <taxon>Spermatophyta</taxon>
        <taxon>Magnoliopsida</taxon>
        <taxon>eudicotyledons</taxon>
        <taxon>Gunneridae</taxon>
        <taxon>Pentapetalae</taxon>
        <taxon>rosids</taxon>
        <taxon>fabids</taxon>
        <taxon>Rosales</taxon>
        <taxon>Rosaceae</taxon>
        <taxon>Rosoideae</taxon>
        <taxon>Rosoideae incertae sedis</taxon>
        <taxon>Rosa</taxon>
    </lineage>
</organism>
<accession>A0A2P6Q1N2</accession>
<comment type="caution">
    <text evidence="7">The sequence shown here is derived from an EMBL/GenBank/DDBJ whole genome shotgun (WGS) entry which is preliminary data.</text>
</comment>
<dbReference type="GO" id="GO:0060320">
    <property type="term" value="P:rejection of self pollen"/>
    <property type="evidence" value="ECO:0007669"/>
    <property type="project" value="UniProtKB-KW"/>
</dbReference>
<dbReference type="PANTHER" id="PTHR31232">
    <property type="match status" value="1"/>
</dbReference>
<evidence type="ECO:0000256" key="4">
    <source>
        <dbReference type="ARBA" id="ARBA00022525"/>
    </source>
</evidence>
<dbReference type="Pfam" id="PF05938">
    <property type="entry name" value="Self-incomp_S1"/>
    <property type="match status" value="1"/>
</dbReference>
<evidence type="ECO:0000313" key="8">
    <source>
        <dbReference type="Proteomes" id="UP000238479"/>
    </source>
</evidence>
<keyword evidence="4 6" id="KW-0964">Secreted</keyword>
<evidence type="ECO:0000256" key="5">
    <source>
        <dbReference type="ARBA" id="ARBA00022729"/>
    </source>
</evidence>
<dbReference type="Proteomes" id="UP000238479">
    <property type="component" value="Chromosome 6"/>
</dbReference>
<sequence>MAALFSRRISLFKTVLLLMFLTMLKAKTHVRIINNLPDDMQLHIHCQSGDDDLGFHELSNLSSFEFSFKPNWIGSTRFFCFMAWLSNGHYFDIYEYRRDGTCLWTEHTCKWHVTPNGPCKEFSNGTARCYPWNT</sequence>
<feature type="chain" id="PRO_5025087306" description="S-protein homolog" evidence="6">
    <location>
        <begin position="27"/>
        <end position="134"/>
    </location>
</feature>
<comment type="similarity">
    <text evidence="2 6">Belongs to the plant self-incompatibility (S1) protein family.</text>
</comment>
<keyword evidence="3 6" id="KW-0713">Self-incompatibility</keyword>
<dbReference type="GO" id="GO:0005576">
    <property type="term" value="C:extracellular region"/>
    <property type="evidence" value="ECO:0007669"/>
    <property type="project" value="UniProtKB-SubCell"/>
</dbReference>